<dbReference type="FunFam" id="1.10.10.1210:FF:000001">
    <property type="entry name" value="melanoma-associated antigen D1"/>
    <property type="match status" value="1"/>
</dbReference>
<reference evidence="3" key="1">
    <citation type="submission" date="2019-03" db="UniProtKB">
        <authorList>
            <consortium name="Ensembl"/>
        </authorList>
    </citation>
    <scope>IDENTIFICATION</scope>
</reference>
<dbReference type="GO" id="GO:0005634">
    <property type="term" value="C:nucleus"/>
    <property type="evidence" value="ECO:0007669"/>
    <property type="project" value="TreeGrafter"/>
</dbReference>
<dbReference type="PANTHER" id="PTHR11736:SF81">
    <property type="entry name" value="MAGE DOMAIN-CONTAINING PROTEIN"/>
    <property type="match status" value="1"/>
</dbReference>
<dbReference type="FunFam" id="1.10.10.1200:FF:000007">
    <property type="entry name" value="Melanoma-associated antigen C2"/>
    <property type="match status" value="1"/>
</dbReference>
<dbReference type="PROSITE" id="PS50838">
    <property type="entry name" value="MAGE"/>
    <property type="match status" value="1"/>
</dbReference>
<feature type="region of interest" description="Disordered" evidence="1">
    <location>
        <begin position="1"/>
        <end position="56"/>
    </location>
</feature>
<name>A0A452TWC9_URSMA</name>
<dbReference type="InterPro" id="IPR037445">
    <property type="entry name" value="MAGE"/>
</dbReference>
<feature type="compositionally biased region" description="Low complexity" evidence="1">
    <location>
        <begin position="13"/>
        <end position="24"/>
    </location>
</feature>
<dbReference type="GeneTree" id="ENSGT00940000163823"/>
<dbReference type="InterPro" id="IPR041899">
    <property type="entry name" value="MAGE_WH2"/>
</dbReference>
<sequence length="271" mass="29273">LSALGPQASAGRAPQSPQSACPSPTGLAATAWGQPHHGSSSPDEEGSSGWEEPEEAQPLLQDTLQGKAADLVAFLVLKYLTQQRTSQAEMLEVVGNDYQDAFPVIFGQASECMRLVFGVDVKEVDPSDHSYVLVTVLGLTCGGLPSGEQGMPKTGLLVVLLGVIVLEGDCAPEEKVWEVLGVMGVYASREHVIYGEPRELLTNVWVQEGYVEYRQVPGSDPARYEFLWGPRAYAETSKFQVLEYLLRVSRGQQPSSLALCEESVSDEEEGA</sequence>
<protein>
    <recommendedName>
        <fullName evidence="2">MAGE domain-containing protein</fullName>
    </recommendedName>
</protein>
<organism evidence="3">
    <name type="scientific">Ursus maritimus</name>
    <name type="common">Polar bear</name>
    <name type="synonym">Thalarctos maritimus</name>
    <dbReference type="NCBI Taxonomy" id="29073"/>
    <lineage>
        <taxon>Eukaryota</taxon>
        <taxon>Metazoa</taxon>
        <taxon>Chordata</taxon>
        <taxon>Craniata</taxon>
        <taxon>Vertebrata</taxon>
        <taxon>Euteleostomi</taxon>
        <taxon>Mammalia</taxon>
        <taxon>Eutheria</taxon>
        <taxon>Laurasiatheria</taxon>
        <taxon>Carnivora</taxon>
        <taxon>Caniformia</taxon>
        <taxon>Ursidae</taxon>
        <taxon>Ursus</taxon>
    </lineage>
</organism>
<dbReference type="GO" id="GO:0000122">
    <property type="term" value="P:negative regulation of transcription by RNA polymerase II"/>
    <property type="evidence" value="ECO:0007669"/>
    <property type="project" value="TreeGrafter"/>
</dbReference>
<dbReference type="Gene3D" id="1.10.10.1210">
    <property type="entry name" value="MAGE homology domain, winged helix WH2 motif"/>
    <property type="match status" value="1"/>
</dbReference>
<dbReference type="Pfam" id="PF12440">
    <property type="entry name" value="MAGE_N"/>
    <property type="match status" value="1"/>
</dbReference>
<dbReference type="PANTHER" id="PTHR11736">
    <property type="entry name" value="MELANOMA-ASSOCIATED ANTIGEN MAGE ANTIGEN"/>
    <property type="match status" value="1"/>
</dbReference>
<evidence type="ECO:0000259" key="2">
    <source>
        <dbReference type="PROSITE" id="PS50838"/>
    </source>
</evidence>
<feature type="compositionally biased region" description="Acidic residues" evidence="1">
    <location>
        <begin position="42"/>
        <end position="55"/>
    </location>
</feature>
<dbReference type="SMART" id="SM01373">
    <property type="entry name" value="MAGE"/>
    <property type="match status" value="1"/>
</dbReference>
<dbReference type="InterPro" id="IPR002190">
    <property type="entry name" value="MHD_dom"/>
</dbReference>
<dbReference type="OMA" id="SPLHEWA"/>
<feature type="domain" description="MAGE" evidence="2">
    <location>
        <begin position="64"/>
        <end position="263"/>
    </location>
</feature>
<dbReference type="AlphaFoldDB" id="A0A452TWC9"/>
<proteinExistence type="predicted"/>
<accession>A0A452TWC9</accession>
<dbReference type="InterPro" id="IPR021072">
    <property type="entry name" value="MAGE_N"/>
</dbReference>
<evidence type="ECO:0000256" key="1">
    <source>
        <dbReference type="SAM" id="MobiDB-lite"/>
    </source>
</evidence>
<dbReference type="Ensembl" id="ENSUMAT00000014955.1">
    <property type="protein sequence ID" value="ENSUMAP00000012602.1"/>
    <property type="gene ID" value="ENSUMAG00000009366.1"/>
</dbReference>
<dbReference type="Pfam" id="PF01454">
    <property type="entry name" value="MAGE"/>
    <property type="match status" value="1"/>
</dbReference>
<dbReference type="Gene3D" id="1.10.10.1200">
    <property type="entry name" value="MAGE homology domain, winged helix WH1 motif"/>
    <property type="match status" value="1"/>
</dbReference>
<evidence type="ECO:0000313" key="3">
    <source>
        <dbReference type="Ensembl" id="ENSUMAP00000012602"/>
    </source>
</evidence>
<dbReference type="InterPro" id="IPR041898">
    <property type="entry name" value="MAGE_WH1"/>
</dbReference>